<dbReference type="InterPro" id="IPR052736">
    <property type="entry name" value="Stf3_sulfotransferase"/>
</dbReference>
<evidence type="ECO:0000313" key="1">
    <source>
        <dbReference type="EMBL" id="MQM27333.1"/>
    </source>
</evidence>
<dbReference type="Pfam" id="PF13469">
    <property type="entry name" value="Sulfotransfer_3"/>
    <property type="match status" value="1"/>
</dbReference>
<dbReference type="PANTHER" id="PTHR36451">
    <property type="entry name" value="PAPS-DEPENDENT SULFOTRANSFERASE STF3"/>
    <property type="match status" value="1"/>
</dbReference>
<dbReference type="InterPro" id="IPR027417">
    <property type="entry name" value="P-loop_NTPase"/>
</dbReference>
<dbReference type="RefSeq" id="WP_153026465.1">
    <property type="nucleotide sequence ID" value="NZ_WIAO01000022.1"/>
</dbReference>
<keyword evidence="2" id="KW-1185">Reference proteome</keyword>
<dbReference type="SUPFAM" id="SSF52540">
    <property type="entry name" value="P-loop containing nucleoside triphosphate hydrolases"/>
    <property type="match status" value="1"/>
</dbReference>
<dbReference type="EMBL" id="WIAO01000022">
    <property type="protein sequence ID" value="MQM27333.1"/>
    <property type="molecule type" value="Genomic_DNA"/>
</dbReference>
<dbReference type="PANTHER" id="PTHR36451:SF1">
    <property type="entry name" value="OMEGA-HYDROXY-BETA-DIHYDROMENAQUINONE-9 SULFOTRANSFERASE STF3"/>
    <property type="match status" value="1"/>
</dbReference>
<organism evidence="1 2">
    <name type="scientific">Glycomyces albidus</name>
    <dbReference type="NCBI Taxonomy" id="2656774"/>
    <lineage>
        <taxon>Bacteria</taxon>
        <taxon>Bacillati</taxon>
        <taxon>Actinomycetota</taxon>
        <taxon>Actinomycetes</taxon>
        <taxon>Glycomycetales</taxon>
        <taxon>Glycomycetaceae</taxon>
        <taxon>Glycomyces</taxon>
    </lineage>
</organism>
<comment type="caution">
    <text evidence="1">The sequence shown here is derived from an EMBL/GenBank/DDBJ whole genome shotgun (WGS) entry which is preliminary data.</text>
</comment>
<evidence type="ECO:0000313" key="2">
    <source>
        <dbReference type="Proteomes" id="UP000477750"/>
    </source>
</evidence>
<gene>
    <name evidence="1" type="ORF">GFD30_17395</name>
</gene>
<accession>A0A6L5GCW4</accession>
<proteinExistence type="predicted"/>
<protein>
    <submittedName>
        <fullName evidence="1">Sulfotransferase</fullName>
    </submittedName>
</protein>
<name>A0A6L5GCW4_9ACTN</name>
<dbReference type="AlphaFoldDB" id="A0A6L5GCW4"/>
<reference evidence="1 2" key="1">
    <citation type="submission" date="2019-10" db="EMBL/GenBank/DDBJ databases">
        <title>Glycomyces albidus sp. nov., a novel actinomycete isolated from rhizosphere soil of wheat (Triticum aestivum L.).</title>
        <authorList>
            <person name="Qian L."/>
        </authorList>
    </citation>
    <scope>NUCLEOTIDE SEQUENCE [LARGE SCALE GENOMIC DNA]</scope>
    <source>
        <strain evidence="1 2">NEAU-7082</strain>
    </source>
</reference>
<keyword evidence="1" id="KW-0808">Transferase</keyword>
<dbReference type="GO" id="GO:0016740">
    <property type="term" value="F:transferase activity"/>
    <property type="evidence" value="ECO:0007669"/>
    <property type="project" value="UniProtKB-KW"/>
</dbReference>
<dbReference type="Gene3D" id="3.40.50.300">
    <property type="entry name" value="P-loop containing nucleotide triphosphate hydrolases"/>
    <property type="match status" value="1"/>
</dbReference>
<dbReference type="Proteomes" id="UP000477750">
    <property type="component" value="Unassembled WGS sequence"/>
</dbReference>
<sequence>MRRMVLNAALGRSARARRDPAEALAAWRGRVRETVTAADAEPDASDWAFADDLGFLLQCFAAVPDLTPLGWTVQLRSAQQRLENRLRVKWIHAHNPLVAAEPVERPVFVVGLPRAATTLAHRVLAAAPGHRGPLLWEMQRTGLGRDGAARAGVVRQVERQVAALRRLAPDYDAVHPLWADRPEESIAVMWRTYFPLSCAPLPDYRPWLDQADVTGDYRYLKQVLQVLQYGERPRRWILKFPGHVAHLDVIRQVFPDAVFVWMHRDPVAAVPSFCSLVERLTAVHCKEVDPVAIGRTWLPVLADSIDRGRKLRRSLPEDAVADVSYHRFTTYPHEFAPLLFERIGAEWTAADRNGLNSIVDDPYRETAHAYTLERFGLDKWEVEAAFGDYRQEVAAVR</sequence>